<dbReference type="EMBL" id="DPPF01000058">
    <property type="protein sequence ID" value="HCW92572.1"/>
    <property type="molecule type" value="Genomic_DNA"/>
</dbReference>
<comment type="caution">
    <text evidence="1">The sequence shown here is derived from an EMBL/GenBank/DDBJ whole genome shotgun (WGS) entry which is preliminary data.</text>
</comment>
<sequence>MTKLIIYDCDGVLFDSREAVLAYYDFISKKFDLPKINKNDIEQVNKAMMKTNVEIINML</sequence>
<dbReference type="AlphaFoldDB" id="A0A3D5QBM4"/>
<keyword evidence="1" id="KW-0378">Hydrolase</keyword>
<dbReference type="InterPro" id="IPR036412">
    <property type="entry name" value="HAD-like_sf"/>
</dbReference>
<dbReference type="Proteomes" id="UP000262325">
    <property type="component" value="Unassembled WGS sequence"/>
</dbReference>
<name>A0A3D5QBM4_FLESI</name>
<gene>
    <name evidence="1" type="ORF">DHM44_02715</name>
</gene>
<organism evidence="1 2">
    <name type="scientific">Flexistipes sinusarabici</name>
    <dbReference type="NCBI Taxonomy" id="2352"/>
    <lineage>
        <taxon>Bacteria</taxon>
        <taxon>Pseudomonadati</taxon>
        <taxon>Deferribacterota</taxon>
        <taxon>Deferribacteres</taxon>
        <taxon>Deferribacterales</taxon>
        <taxon>Flexistipitaceae</taxon>
        <taxon>Flexistipes</taxon>
    </lineage>
</organism>
<evidence type="ECO:0000313" key="2">
    <source>
        <dbReference type="Proteomes" id="UP000262325"/>
    </source>
</evidence>
<feature type="non-terminal residue" evidence="1">
    <location>
        <position position="59"/>
    </location>
</feature>
<dbReference type="InterPro" id="IPR023198">
    <property type="entry name" value="PGP-like_dom2"/>
</dbReference>
<dbReference type="SUPFAM" id="SSF56784">
    <property type="entry name" value="HAD-like"/>
    <property type="match status" value="1"/>
</dbReference>
<dbReference type="GO" id="GO:0016787">
    <property type="term" value="F:hydrolase activity"/>
    <property type="evidence" value="ECO:0007669"/>
    <property type="project" value="UniProtKB-KW"/>
</dbReference>
<protein>
    <submittedName>
        <fullName evidence="1">HAD family hydrolase</fullName>
    </submittedName>
</protein>
<evidence type="ECO:0000313" key="1">
    <source>
        <dbReference type="EMBL" id="HCW92572.1"/>
    </source>
</evidence>
<reference evidence="1 2" key="1">
    <citation type="journal article" date="2018" name="Nat. Biotechnol.">
        <title>A standardized bacterial taxonomy based on genome phylogeny substantially revises the tree of life.</title>
        <authorList>
            <person name="Parks D.H."/>
            <person name="Chuvochina M."/>
            <person name="Waite D.W."/>
            <person name="Rinke C."/>
            <person name="Skarshewski A."/>
            <person name="Chaumeil P.A."/>
            <person name="Hugenholtz P."/>
        </authorList>
    </citation>
    <scope>NUCLEOTIDE SEQUENCE [LARGE SCALE GENOMIC DNA]</scope>
    <source>
        <strain evidence="1">UBA8672</strain>
    </source>
</reference>
<proteinExistence type="predicted"/>
<accession>A0A3D5QBM4</accession>
<dbReference type="Gene3D" id="1.10.150.240">
    <property type="entry name" value="Putative phosphatase, domain 2"/>
    <property type="match status" value="1"/>
</dbReference>